<evidence type="ECO:0000259" key="1">
    <source>
        <dbReference type="PROSITE" id="PS50181"/>
    </source>
</evidence>
<reference evidence="2 3" key="1">
    <citation type="submission" date="2014-04" db="EMBL/GenBank/DDBJ databases">
        <authorList>
            <consortium name="DOE Joint Genome Institute"/>
            <person name="Kuo A."/>
            <person name="Girlanda M."/>
            <person name="Perotto S."/>
            <person name="Kohler A."/>
            <person name="Nagy L.G."/>
            <person name="Floudas D."/>
            <person name="Copeland A."/>
            <person name="Barry K.W."/>
            <person name="Cichocki N."/>
            <person name="Veneault-Fourrey C."/>
            <person name="LaButti K."/>
            <person name="Lindquist E.A."/>
            <person name="Lipzen A."/>
            <person name="Lundell T."/>
            <person name="Morin E."/>
            <person name="Murat C."/>
            <person name="Sun H."/>
            <person name="Tunlid A."/>
            <person name="Henrissat B."/>
            <person name="Grigoriev I.V."/>
            <person name="Hibbett D.S."/>
            <person name="Martin F."/>
            <person name="Nordberg H.P."/>
            <person name="Cantor M.N."/>
            <person name="Hua S.X."/>
        </authorList>
    </citation>
    <scope>NUCLEOTIDE SEQUENCE [LARGE SCALE GENOMIC DNA]</scope>
    <source>
        <strain evidence="2 3">MUT 4182</strain>
    </source>
</reference>
<keyword evidence="3" id="KW-1185">Reference proteome</keyword>
<gene>
    <name evidence="2" type="ORF">M407DRAFT_34875</name>
</gene>
<proteinExistence type="predicted"/>
<dbReference type="EMBL" id="KN823984">
    <property type="protein sequence ID" value="KIO15533.1"/>
    <property type="molecule type" value="Genomic_DNA"/>
</dbReference>
<evidence type="ECO:0000313" key="2">
    <source>
        <dbReference type="EMBL" id="KIO15533.1"/>
    </source>
</evidence>
<dbReference type="InterPro" id="IPR001810">
    <property type="entry name" value="F-box_dom"/>
</dbReference>
<dbReference type="SUPFAM" id="SSF52047">
    <property type="entry name" value="RNI-like"/>
    <property type="match status" value="1"/>
</dbReference>
<accession>A0A0C3K288</accession>
<protein>
    <recommendedName>
        <fullName evidence="1">F-box domain-containing protein</fullName>
    </recommendedName>
</protein>
<evidence type="ECO:0000313" key="3">
    <source>
        <dbReference type="Proteomes" id="UP000054248"/>
    </source>
</evidence>
<reference evidence="3" key="2">
    <citation type="submission" date="2015-01" db="EMBL/GenBank/DDBJ databases">
        <title>Evolutionary Origins and Diversification of the Mycorrhizal Mutualists.</title>
        <authorList>
            <consortium name="DOE Joint Genome Institute"/>
            <consortium name="Mycorrhizal Genomics Consortium"/>
            <person name="Kohler A."/>
            <person name="Kuo A."/>
            <person name="Nagy L.G."/>
            <person name="Floudas D."/>
            <person name="Copeland A."/>
            <person name="Barry K.W."/>
            <person name="Cichocki N."/>
            <person name="Veneault-Fourrey C."/>
            <person name="LaButti K."/>
            <person name="Lindquist E.A."/>
            <person name="Lipzen A."/>
            <person name="Lundell T."/>
            <person name="Morin E."/>
            <person name="Murat C."/>
            <person name="Riley R."/>
            <person name="Ohm R."/>
            <person name="Sun H."/>
            <person name="Tunlid A."/>
            <person name="Henrissat B."/>
            <person name="Grigoriev I.V."/>
            <person name="Hibbett D.S."/>
            <person name="Martin F."/>
        </authorList>
    </citation>
    <scope>NUCLEOTIDE SEQUENCE [LARGE SCALE GENOMIC DNA]</scope>
    <source>
        <strain evidence="3">MUT 4182</strain>
    </source>
</reference>
<dbReference type="Gene3D" id="3.80.10.10">
    <property type="entry name" value="Ribonuclease Inhibitor"/>
    <property type="match status" value="1"/>
</dbReference>
<dbReference type="InterPro" id="IPR032675">
    <property type="entry name" value="LRR_dom_sf"/>
</dbReference>
<dbReference type="HOGENOM" id="CLU_578956_0_0_1"/>
<dbReference type="AlphaFoldDB" id="A0A0C3K288"/>
<dbReference type="PROSITE" id="PS50181">
    <property type="entry name" value="FBOX"/>
    <property type="match status" value="1"/>
</dbReference>
<organism evidence="2 3">
    <name type="scientific">Tulasnella calospora MUT 4182</name>
    <dbReference type="NCBI Taxonomy" id="1051891"/>
    <lineage>
        <taxon>Eukaryota</taxon>
        <taxon>Fungi</taxon>
        <taxon>Dikarya</taxon>
        <taxon>Basidiomycota</taxon>
        <taxon>Agaricomycotina</taxon>
        <taxon>Agaricomycetes</taxon>
        <taxon>Cantharellales</taxon>
        <taxon>Tulasnellaceae</taxon>
        <taxon>Tulasnella</taxon>
    </lineage>
</organism>
<dbReference type="Proteomes" id="UP000054248">
    <property type="component" value="Unassembled WGS sequence"/>
</dbReference>
<dbReference type="OrthoDB" id="3327799at2759"/>
<sequence length="472" mass="52596">MFATLLAVSSAPRKLLNLPDDILFSIIEVSAVNAVLELSRVCRRLNEMITSLLYFKIDLVDQPGRAVLLFRCLIRSPRLAKYIRTYKCTIENNFDSTARTIAADTGLPIAAMQELALRGARNLESLELEVGPNLKAEDSACMMNAFQVLVSADRINLRKLVLHFPPLAPRFTSLSSDPEGVLDRSWKPLLSQIIQAQPLLEELGILGLARRVREDGSDSVRFDLAHLHTLRTDSVPLVRAALASDPPIRSLEICNVSLSRVVSDILPKLTRSTGVEEFRWSGGGVPSSSAEITSLSALLPNIRSLGLGFQRTNDVDFDQFYKTELPKQLQTFSKLLELDLSKSEIRSDFLGASALKSFADWAIAARNVQVGRPDAKGARRGSIVECYGSHCQNLIRILWFDGSLSYQSGGSNWLSQSAPAVQVHRVRPKFQHSRDIELDQREHCTSFALRHKGPWSLDNLVQRVGRRMPWVV</sequence>
<name>A0A0C3K288_9AGAM</name>
<feature type="domain" description="F-box" evidence="1">
    <location>
        <begin position="12"/>
        <end position="57"/>
    </location>
</feature>